<reference evidence="2 3" key="1">
    <citation type="journal article" date="2023" name="Life. Sci Alliance">
        <title>Evolutionary insights into 3D genome organization and epigenetic landscape of Vigna mungo.</title>
        <authorList>
            <person name="Junaid A."/>
            <person name="Singh B."/>
            <person name="Bhatia S."/>
        </authorList>
    </citation>
    <scope>NUCLEOTIDE SEQUENCE [LARGE SCALE GENOMIC DNA]</scope>
    <source>
        <strain evidence="2">Urdbean</strain>
    </source>
</reference>
<dbReference type="GO" id="GO:0005509">
    <property type="term" value="F:calcium ion binding"/>
    <property type="evidence" value="ECO:0007669"/>
    <property type="project" value="InterPro"/>
</dbReference>
<gene>
    <name evidence="2" type="ORF">V8G54_013220</name>
</gene>
<name>A0AAQ3S1B7_VIGMU</name>
<evidence type="ECO:0000313" key="3">
    <source>
        <dbReference type="Proteomes" id="UP001374535"/>
    </source>
</evidence>
<dbReference type="InterPro" id="IPR012341">
    <property type="entry name" value="6hp_glycosidase-like_sf"/>
</dbReference>
<dbReference type="GO" id="GO:0016020">
    <property type="term" value="C:membrane"/>
    <property type="evidence" value="ECO:0007669"/>
    <property type="project" value="InterPro"/>
</dbReference>
<dbReference type="GO" id="GO:0012505">
    <property type="term" value="C:endomembrane system"/>
    <property type="evidence" value="ECO:0007669"/>
    <property type="project" value="UniProtKB-ARBA"/>
</dbReference>
<dbReference type="GO" id="GO:0005975">
    <property type="term" value="P:carbohydrate metabolic process"/>
    <property type="evidence" value="ECO:0007669"/>
    <property type="project" value="InterPro"/>
</dbReference>
<dbReference type="InterPro" id="IPR001382">
    <property type="entry name" value="Glyco_hydro_47"/>
</dbReference>
<dbReference type="InterPro" id="IPR036026">
    <property type="entry name" value="Seven-hairpin_glycosidases"/>
</dbReference>
<dbReference type="GO" id="GO:0004571">
    <property type="term" value="F:mannosyl-oligosaccharide 1,2-alpha-mannosidase activity"/>
    <property type="evidence" value="ECO:0007669"/>
    <property type="project" value="InterPro"/>
</dbReference>
<dbReference type="Proteomes" id="UP001374535">
    <property type="component" value="Chromosome 4"/>
</dbReference>
<protein>
    <submittedName>
        <fullName evidence="2">Uncharacterized protein</fullName>
    </submittedName>
</protein>
<evidence type="ECO:0000313" key="2">
    <source>
        <dbReference type="EMBL" id="WVZ15654.1"/>
    </source>
</evidence>
<dbReference type="Gene3D" id="1.50.10.10">
    <property type="match status" value="1"/>
</dbReference>
<comment type="similarity">
    <text evidence="1">Belongs to the glycosyl hydrolase 47 family.</text>
</comment>
<keyword evidence="3" id="KW-1185">Reference proteome</keyword>
<accession>A0AAQ3S1B7</accession>
<proteinExistence type="inferred from homology"/>
<dbReference type="AlphaFoldDB" id="A0AAQ3S1B7"/>
<dbReference type="Pfam" id="PF01532">
    <property type="entry name" value="Glyco_hydro_47"/>
    <property type="match status" value="1"/>
</dbReference>
<organism evidence="2 3">
    <name type="scientific">Vigna mungo</name>
    <name type="common">Black gram</name>
    <name type="synonym">Phaseolus mungo</name>
    <dbReference type="NCBI Taxonomy" id="3915"/>
    <lineage>
        <taxon>Eukaryota</taxon>
        <taxon>Viridiplantae</taxon>
        <taxon>Streptophyta</taxon>
        <taxon>Embryophyta</taxon>
        <taxon>Tracheophyta</taxon>
        <taxon>Spermatophyta</taxon>
        <taxon>Magnoliopsida</taxon>
        <taxon>eudicotyledons</taxon>
        <taxon>Gunneridae</taxon>
        <taxon>Pentapetalae</taxon>
        <taxon>rosids</taxon>
        <taxon>fabids</taxon>
        <taxon>Fabales</taxon>
        <taxon>Fabaceae</taxon>
        <taxon>Papilionoideae</taxon>
        <taxon>50 kb inversion clade</taxon>
        <taxon>NPAAA clade</taxon>
        <taxon>indigoferoid/millettioid clade</taxon>
        <taxon>Phaseoleae</taxon>
        <taxon>Vigna</taxon>
    </lineage>
</organism>
<dbReference type="SUPFAM" id="SSF48225">
    <property type="entry name" value="Seven-hairpin glycosidases"/>
    <property type="match status" value="1"/>
</dbReference>
<dbReference type="EMBL" id="CP144697">
    <property type="protein sequence ID" value="WVZ15654.1"/>
    <property type="molecule type" value="Genomic_DNA"/>
</dbReference>
<evidence type="ECO:0000256" key="1">
    <source>
        <dbReference type="ARBA" id="ARBA00007658"/>
    </source>
</evidence>
<sequence length="164" mass="18144">MLATPKDLVPIVYLYSLWISGKCCTMVLGDSWMDEPLDPSSNVVLSNCHSTSLLLNPSPCSNVFPHLITLGGVKSLSEGAREKRVFNFLFCLTLALLCDRQCFATFVEWVGKNLRFNIVSIHPIQSNAISLNEKTTIRVLGGLLSAHLIAFDYATLDVVDRNLL</sequence>